<comment type="caution">
    <text evidence="2">The sequence shown here is derived from an EMBL/GenBank/DDBJ whole genome shotgun (WGS) entry which is preliminary data.</text>
</comment>
<dbReference type="InterPro" id="IPR000182">
    <property type="entry name" value="GNAT_dom"/>
</dbReference>
<keyword evidence="2" id="KW-0808">Transferase</keyword>
<dbReference type="InterPro" id="IPR016181">
    <property type="entry name" value="Acyl_CoA_acyltransferase"/>
</dbReference>
<dbReference type="Proteomes" id="UP000241808">
    <property type="component" value="Unassembled WGS sequence"/>
</dbReference>
<protein>
    <submittedName>
        <fullName evidence="2">Putative N-acetyltransferase YhbS</fullName>
    </submittedName>
</protein>
<dbReference type="RefSeq" id="WP_108178103.1">
    <property type="nucleotide sequence ID" value="NZ_PZZL01000005.1"/>
</dbReference>
<keyword evidence="3" id="KW-1185">Reference proteome</keyword>
<dbReference type="EMBL" id="PZZL01000005">
    <property type="protein sequence ID" value="PTM55277.1"/>
    <property type="molecule type" value="Genomic_DNA"/>
</dbReference>
<gene>
    <name evidence="2" type="ORF">C8P69_105430</name>
</gene>
<dbReference type="PROSITE" id="PS51186">
    <property type="entry name" value="GNAT"/>
    <property type="match status" value="1"/>
</dbReference>
<organism evidence="2 3">
    <name type="scientific">Phreatobacter oligotrophus</name>
    <dbReference type="NCBI Taxonomy" id="1122261"/>
    <lineage>
        <taxon>Bacteria</taxon>
        <taxon>Pseudomonadati</taxon>
        <taxon>Pseudomonadota</taxon>
        <taxon>Alphaproteobacteria</taxon>
        <taxon>Hyphomicrobiales</taxon>
        <taxon>Phreatobacteraceae</taxon>
        <taxon>Phreatobacter</taxon>
    </lineage>
</organism>
<sequence>MTVHVSLKDHASARPGPVVVGEEQVRHIAAREALLDAAFGEERFAKTCERLREGRLPADGLALVALMGDTLVGTVRLWNVSLGANRPGLMLGPLAVDTSLRSAGIGALLMREAIGRAREAGHRAVVLVGDEPYYRRFGFDPSKMERLWLPGPVERSRFLGLELAEGALDGASGLVSPTGREAPRWPGLELGQAWRIAA</sequence>
<dbReference type="Pfam" id="PF00583">
    <property type="entry name" value="Acetyltransf_1"/>
    <property type="match status" value="1"/>
</dbReference>
<evidence type="ECO:0000313" key="2">
    <source>
        <dbReference type="EMBL" id="PTM55277.1"/>
    </source>
</evidence>
<evidence type="ECO:0000259" key="1">
    <source>
        <dbReference type="PROSITE" id="PS51186"/>
    </source>
</evidence>
<dbReference type="Gene3D" id="3.40.630.30">
    <property type="match status" value="1"/>
</dbReference>
<dbReference type="GO" id="GO:0016747">
    <property type="term" value="F:acyltransferase activity, transferring groups other than amino-acyl groups"/>
    <property type="evidence" value="ECO:0007669"/>
    <property type="project" value="InterPro"/>
</dbReference>
<proteinExistence type="predicted"/>
<name>A0A2T4Z3C1_9HYPH</name>
<feature type="domain" description="N-acetyltransferase" evidence="1">
    <location>
        <begin position="18"/>
        <end position="160"/>
    </location>
</feature>
<dbReference type="AlphaFoldDB" id="A0A2T4Z3C1"/>
<dbReference type="CDD" id="cd04301">
    <property type="entry name" value="NAT_SF"/>
    <property type="match status" value="1"/>
</dbReference>
<dbReference type="SUPFAM" id="SSF55729">
    <property type="entry name" value="Acyl-CoA N-acyltransferases (Nat)"/>
    <property type="match status" value="1"/>
</dbReference>
<dbReference type="OrthoDB" id="9815099at2"/>
<accession>A0A2T4Z3C1</accession>
<evidence type="ECO:0000313" key="3">
    <source>
        <dbReference type="Proteomes" id="UP000241808"/>
    </source>
</evidence>
<reference evidence="2 3" key="1">
    <citation type="submission" date="2018-04" db="EMBL/GenBank/DDBJ databases">
        <title>Genomic Encyclopedia of Archaeal and Bacterial Type Strains, Phase II (KMG-II): from individual species to whole genera.</title>
        <authorList>
            <person name="Goeker M."/>
        </authorList>
    </citation>
    <scope>NUCLEOTIDE SEQUENCE [LARGE SCALE GENOMIC DNA]</scope>
    <source>
        <strain evidence="2 3">DSM 25521</strain>
    </source>
</reference>